<feature type="signal peptide" evidence="4">
    <location>
        <begin position="1"/>
        <end position="34"/>
    </location>
</feature>
<dbReference type="Gene3D" id="3.40.190.10">
    <property type="entry name" value="Periplasmic binding protein-like II"/>
    <property type="match status" value="1"/>
</dbReference>
<keyword evidence="7" id="KW-1185">Reference proteome</keyword>
<dbReference type="PIRSF" id="PIRSF002741">
    <property type="entry name" value="MppA"/>
    <property type="match status" value="1"/>
</dbReference>
<reference evidence="6 7" key="1">
    <citation type="submission" date="2024-06" db="EMBL/GenBank/DDBJ databases">
        <title>The Natural Products Discovery Center: Release of the First 8490 Sequenced Strains for Exploring Actinobacteria Biosynthetic Diversity.</title>
        <authorList>
            <person name="Kalkreuter E."/>
            <person name="Kautsar S.A."/>
            <person name="Yang D."/>
            <person name="Bader C.D."/>
            <person name="Teijaro C.N."/>
            <person name="Fluegel L."/>
            <person name="Davis C.M."/>
            <person name="Simpson J.R."/>
            <person name="Lauterbach L."/>
            <person name="Steele A.D."/>
            <person name="Gui C."/>
            <person name="Meng S."/>
            <person name="Li G."/>
            <person name="Viehrig K."/>
            <person name="Ye F."/>
            <person name="Su P."/>
            <person name="Kiefer A.F."/>
            <person name="Nichols A."/>
            <person name="Cepeda A.J."/>
            <person name="Yan W."/>
            <person name="Fan B."/>
            <person name="Jiang Y."/>
            <person name="Adhikari A."/>
            <person name="Zheng C.-J."/>
            <person name="Schuster L."/>
            <person name="Cowan T.M."/>
            <person name="Smanski M.J."/>
            <person name="Chevrette M.G."/>
            <person name="De Carvalho L.P.S."/>
            <person name="Shen B."/>
        </authorList>
    </citation>
    <scope>NUCLEOTIDE SEQUENCE [LARGE SCALE GENOMIC DNA]</scope>
    <source>
        <strain evidence="6 7">NPDC050403</strain>
    </source>
</reference>
<protein>
    <submittedName>
        <fullName evidence="6">ABC transporter substrate-binding protein</fullName>
    </submittedName>
</protein>
<dbReference type="InterPro" id="IPR000914">
    <property type="entry name" value="SBP_5_dom"/>
</dbReference>
<evidence type="ECO:0000256" key="1">
    <source>
        <dbReference type="ARBA" id="ARBA00005695"/>
    </source>
</evidence>
<dbReference type="Proteomes" id="UP001551695">
    <property type="component" value="Unassembled WGS sequence"/>
</dbReference>
<dbReference type="PANTHER" id="PTHR30290:SF9">
    <property type="entry name" value="OLIGOPEPTIDE-BINDING PROTEIN APPA"/>
    <property type="match status" value="1"/>
</dbReference>
<dbReference type="Pfam" id="PF00496">
    <property type="entry name" value="SBP_bac_5"/>
    <property type="match status" value="1"/>
</dbReference>
<evidence type="ECO:0000313" key="6">
    <source>
        <dbReference type="EMBL" id="MEV0708142.1"/>
    </source>
</evidence>
<dbReference type="InterPro" id="IPR030678">
    <property type="entry name" value="Peptide/Ni-bd"/>
</dbReference>
<comment type="similarity">
    <text evidence="1">Belongs to the bacterial solute-binding protein 5 family.</text>
</comment>
<sequence length="561" mass="61163">MEKTLPARNSSWSRRKRFKGVVGALTLTAALVVAGCSNSVDTGGGGGGEPRPGGVLKFALLGGPESLDPHLNTSFAASNYGNNVFDKLTWQDPETGAIGPWLAKSWETNADYTEFTFTLRDGVTFSDGTPFNADIVKKNFDQYVFGDQALGIKPNGVTHLRSYTGSEVLANNIVKISFSTPSASFLQFISYSGNNQPGIIGEKTLNTRAEQRLDPANIVGTGPFVVTEYILNEKTVLKKRADYNWGPPGLKHEGPAYLDGIEFLTVPEASVRTGALQAGDVQAAFDILPTDEPVLERQGFDLTSRRIGGVNLGWNINTGLEPTNDINVRRAIIHATDRAGFKKTILAPSEGQATSALASHVQGSLDQTADSLRYDPEESKRLLDQAGWKVGPDGIRVKDGKKLRLKATGHRLVPNSRYVYEATQAALKQIGIEIDFLFDTTNVPTAQINAEYHLINTNRSRNDPAMLNVNFNPTRTNGARIPDNFPDRQRIIDTLEALDSTLDPTKRAELTKAAQDLVHDEFALFDPVFEPSQVAASKGVYGIDLDATSRLHFLRTWIGQS</sequence>
<organism evidence="6 7">
    <name type="scientific">Nocardia aurea</name>
    <dbReference type="NCBI Taxonomy" id="2144174"/>
    <lineage>
        <taxon>Bacteria</taxon>
        <taxon>Bacillati</taxon>
        <taxon>Actinomycetota</taxon>
        <taxon>Actinomycetes</taxon>
        <taxon>Mycobacteriales</taxon>
        <taxon>Nocardiaceae</taxon>
        <taxon>Nocardia</taxon>
    </lineage>
</organism>
<feature type="chain" id="PRO_5047026297" evidence="4">
    <location>
        <begin position="35"/>
        <end position="561"/>
    </location>
</feature>
<evidence type="ECO:0000259" key="5">
    <source>
        <dbReference type="Pfam" id="PF00496"/>
    </source>
</evidence>
<accession>A0ABV3FRT5</accession>
<keyword evidence="3 4" id="KW-0732">Signal</keyword>
<dbReference type="RefSeq" id="WP_357782471.1">
    <property type="nucleotide sequence ID" value="NZ_JBFAKC010000004.1"/>
</dbReference>
<dbReference type="SUPFAM" id="SSF53850">
    <property type="entry name" value="Periplasmic binding protein-like II"/>
    <property type="match status" value="1"/>
</dbReference>
<dbReference type="Gene3D" id="3.10.105.10">
    <property type="entry name" value="Dipeptide-binding Protein, Domain 3"/>
    <property type="match status" value="1"/>
</dbReference>
<evidence type="ECO:0000256" key="4">
    <source>
        <dbReference type="SAM" id="SignalP"/>
    </source>
</evidence>
<proteinExistence type="inferred from homology"/>
<gene>
    <name evidence="6" type="ORF">AB0I48_11295</name>
</gene>
<comment type="caution">
    <text evidence="6">The sequence shown here is derived from an EMBL/GenBank/DDBJ whole genome shotgun (WGS) entry which is preliminary data.</text>
</comment>
<dbReference type="CDD" id="cd08492">
    <property type="entry name" value="PBP2_NikA_DppA_OppA_like_15"/>
    <property type="match status" value="1"/>
</dbReference>
<evidence type="ECO:0000313" key="7">
    <source>
        <dbReference type="Proteomes" id="UP001551695"/>
    </source>
</evidence>
<keyword evidence="2" id="KW-0813">Transport</keyword>
<name>A0ABV3FRT5_9NOCA</name>
<evidence type="ECO:0000256" key="3">
    <source>
        <dbReference type="ARBA" id="ARBA00022729"/>
    </source>
</evidence>
<feature type="domain" description="Solute-binding protein family 5" evidence="5">
    <location>
        <begin position="98"/>
        <end position="464"/>
    </location>
</feature>
<dbReference type="EMBL" id="JBFAKC010000004">
    <property type="protein sequence ID" value="MEV0708142.1"/>
    <property type="molecule type" value="Genomic_DNA"/>
</dbReference>
<dbReference type="PANTHER" id="PTHR30290">
    <property type="entry name" value="PERIPLASMIC BINDING COMPONENT OF ABC TRANSPORTER"/>
    <property type="match status" value="1"/>
</dbReference>
<dbReference type="InterPro" id="IPR039424">
    <property type="entry name" value="SBP_5"/>
</dbReference>
<evidence type="ECO:0000256" key="2">
    <source>
        <dbReference type="ARBA" id="ARBA00022448"/>
    </source>
</evidence>